<accession>A0ACC5XEZ3</accession>
<keyword evidence="2" id="KW-1185">Reference proteome</keyword>
<dbReference type="EMBL" id="CM040472">
    <property type="protein sequence ID" value="MCI4389705.1"/>
    <property type="molecule type" value="Genomic_DNA"/>
</dbReference>
<evidence type="ECO:0000313" key="1">
    <source>
        <dbReference type="EMBL" id="MCI4389705.1"/>
    </source>
</evidence>
<reference evidence="1 2" key="1">
    <citation type="journal article" date="2022" name="bioRxiv">
        <title>An ancient truncated duplication of the anti-Mullerian hormone receptor type 2 gene is a potential conserved master sex determinant in the Pangasiidae catfish family.</title>
        <authorList>
            <person name="Wen M."/>
            <person name="Pan Q."/>
            <person name="Jouanno E."/>
            <person name="Montfort J."/>
            <person name="Zahm M."/>
            <person name="Cabau C."/>
            <person name="Klopp C."/>
            <person name="Iampietro C."/>
            <person name="Roques C."/>
            <person name="Bouchez O."/>
            <person name="Castinel A."/>
            <person name="Donnadieu C."/>
            <person name="Parrinello H."/>
            <person name="Poncet C."/>
            <person name="Belmonte E."/>
            <person name="Gautier V."/>
            <person name="Avarre J.-C."/>
            <person name="Dugue R."/>
            <person name="Gustiano R."/>
            <person name="Ha T.T.T."/>
            <person name="Campet M."/>
            <person name="Sriphairoj K."/>
            <person name="Ribolli J."/>
            <person name="de Almeida F.L."/>
            <person name="Desvignes T."/>
            <person name="Postlethwait J.H."/>
            <person name="Bucao C.F."/>
            <person name="Robinson-Rechavi M."/>
            <person name="Bobe J."/>
            <person name="Herpin A."/>
            <person name="Guiguen Y."/>
        </authorList>
    </citation>
    <scope>NUCLEOTIDE SEQUENCE [LARGE SCALE GENOMIC DNA]</scope>
    <source>
        <strain evidence="1">YG-Dec2019</strain>
    </source>
</reference>
<protein>
    <submittedName>
        <fullName evidence="1">Uncharacterized protein</fullName>
    </submittedName>
</protein>
<proteinExistence type="predicted"/>
<organism evidence="1 2">
    <name type="scientific">Pangasianodon gigas</name>
    <name type="common">Mekong giant catfish</name>
    <name type="synonym">Pangasius gigas</name>
    <dbReference type="NCBI Taxonomy" id="30993"/>
    <lineage>
        <taxon>Eukaryota</taxon>
        <taxon>Metazoa</taxon>
        <taxon>Chordata</taxon>
        <taxon>Craniata</taxon>
        <taxon>Vertebrata</taxon>
        <taxon>Euteleostomi</taxon>
        <taxon>Actinopterygii</taxon>
        <taxon>Neopterygii</taxon>
        <taxon>Teleostei</taxon>
        <taxon>Ostariophysi</taxon>
        <taxon>Siluriformes</taxon>
        <taxon>Pangasiidae</taxon>
        <taxon>Pangasianodon</taxon>
    </lineage>
</organism>
<dbReference type="Proteomes" id="UP000829447">
    <property type="component" value="Linkage Group LG19"/>
</dbReference>
<gene>
    <name evidence="1" type="ORF">PGIGA_G00101540</name>
</gene>
<name>A0ACC5XEZ3_PANGG</name>
<comment type="caution">
    <text evidence="1">The sequence shown here is derived from an EMBL/GenBank/DDBJ whole genome shotgun (WGS) entry which is preliminary data.</text>
</comment>
<sequence length="1011" mass="113364">MSLSPHQRGNVSNLGKQNIEGIEELAQHSGEVFYNAGGPSLEQTNSSAGGRTDPSFDLQSSAVFKPDKGYQVWGHFQQSGPMKWVSQEPVHSSTWFPGLPNSTKLPQNFGPSLTGMEDARGHQALPKTNHDLDTLQQEKMSAGSSVPYAEPTQALAPGMEWDSHPMAAMHHPQFQAHQHGHKPGDPQYQPHAMRHSMPDSTLQPFQVAFGPNKQLQTSGFFQSFQGNSAPQNLGYSEPPKSQQQQQQQQQQLLQLQQQQQQMQQMLQQQQQQRLLQIQQQYQHQQKMQEQLQQMQQQHQMHQMQNMLQPESCPSQPLQQDQRLARPPQQPDNSQVKAGPCTLPHQRQDPSPQSPMNKDPGLGQAIQEMQETEGKPEALPRRSRRLSKDGISPPVNPPAKEPARNGGIAGVSGPSVGVIHSTQRRRRTSKEINLETLAQKASEMEFLPAKQRDESTSSRQTGMPPLVIPVSVPVRKNQVQLEQTGGWTREQRLPPESTQQSEHKPSVIVTRRRSLRASDSFNQEDAVEDGRSPDKIKRRPRPEPLVIPPPRPCTFIAPSVYSSISPFQSHLRSPMRLLDNPLTLPPYTPPPILSPVREGSGLYFSTFLSSIAAGNQGLPPPPTPKTASRSLLRSTSSDITPPMLSLIGEATPVSLEPRINIGSQYQAEIPELQEPSLVEQDQHKATLVWLPLLQAETSPSRDETVDNLMNLACSSVLHGGGTNVELMHHCLHENGGDVVKTLEVLLLKKPIFPKDHHLSNYHYAGSDCWTVDEKRYFNKGISAYRRDFFLVQKVVQSKTLAQCVEFYYTYKKQVKVGRSGTLIYGPPDQEERVPEIPQIKQEQPEAVEESKHKAEPEDAGADHLRNVTKTLQVSENEGKVLVLSNPKVVSLDEVTALRQETRTPPFFAPKPRESAGRRSTPSNAPKSQGEPEGVFPCKKCSRVFYKVKSRSAHMKSHAEQEKKAAAQRQREEEERLAAMARLKAAETERFEDDSEAEEYMIEPENERDDDWR</sequence>
<evidence type="ECO:0000313" key="2">
    <source>
        <dbReference type="Proteomes" id="UP000829447"/>
    </source>
</evidence>